<evidence type="ECO:0008006" key="4">
    <source>
        <dbReference type="Google" id="ProtNLM"/>
    </source>
</evidence>
<dbReference type="Proteomes" id="UP000603728">
    <property type="component" value="Unassembled WGS sequence"/>
</dbReference>
<keyword evidence="1" id="KW-0732">Signal</keyword>
<feature type="signal peptide" evidence="1">
    <location>
        <begin position="1"/>
        <end position="19"/>
    </location>
</feature>
<proteinExistence type="predicted"/>
<reference evidence="2 3" key="1">
    <citation type="submission" date="2021-01" db="EMBL/GenBank/DDBJ databases">
        <title>Genome seq and assembly of Flavobacterium sp. GN10.</title>
        <authorList>
            <person name="Chhetri G."/>
        </authorList>
    </citation>
    <scope>NUCLEOTIDE SEQUENCE [LARGE SCALE GENOMIC DNA]</scope>
    <source>
        <strain evidence="2 3">GN10</strain>
    </source>
</reference>
<accession>A0ABS1K717</accession>
<keyword evidence="3" id="KW-1185">Reference proteome</keyword>
<dbReference type="EMBL" id="JAERSF010000001">
    <property type="protein sequence ID" value="MBL0735281.1"/>
    <property type="molecule type" value="Genomic_DNA"/>
</dbReference>
<sequence length="114" mass="12650">MKKITFLLLFFFASLNTFAQDITGDWKGLLKVPGAELNLVLHITKTENGLSATLDSVDQKAFGIPVTTTVFENSTLKFTVANLQIEYEGVLEKDQTITGTFKQMGQPLPLVLKR</sequence>
<evidence type="ECO:0000313" key="2">
    <source>
        <dbReference type="EMBL" id="MBL0735281.1"/>
    </source>
</evidence>
<organism evidence="2 3">
    <name type="scientific">Flavobacterium tagetis</name>
    <dbReference type="NCBI Taxonomy" id="2801336"/>
    <lineage>
        <taxon>Bacteria</taxon>
        <taxon>Pseudomonadati</taxon>
        <taxon>Bacteroidota</taxon>
        <taxon>Flavobacteriia</taxon>
        <taxon>Flavobacteriales</taxon>
        <taxon>Flavobacteriaceae</taxon>
        <taxon>Flavobacterium</taxon>
    </lineage>
</organism>
<feature type="chain" id="PRO_5047525600" description="Alpha/beta hydrolase" evidence="1">
    <location>
        <begin position="20"/>
        <end position="114"/>
    </location>
</feature>
<gene>
    <name evidence="2" type="ORF">JI750_00135</name>
</gene>
<name>A0ABS1K717_9FLAO</name>
<comment type="caution">
    <text evidence="2">The sequence shown here is derived from an EMBL/GenBank/DDBJ whole genome shotgun (WGS) entry which is preliminary data.</text>
</comment>
<evidence type="ECO:0000313" key="3">
    <source>
        <dbReference type="Proteomes" id="UP000603728"/>
    </source>
</evidence>
<dbReference type="RefSeq" id="WP_201998130.1">
    <property type="nucleotide sequence ID" value="NZ_JAERSF010000001.1"/>
</dbReference>
<evidence type="ECO:0000256" key="1">
    <source>
        <dbReference type="SAM" id="SignalP"/>
    </source>
</evidence>
<protein>
    <recommendedName>
        <fullName evidence="4">Alpha/beta hydrolase</fullName>
    </recommendedName>
</protein>